<name>A0ABQ5C7S6_9ASTR</name>
<reference evidence="2" key="1">
    <citation type="journal article" date="2022" name="Int. J. Mol. Sci.">
        <title>Draft Genome of Tanacetum Coccineum: Genomic Comparison of Closely Related Tanacetum-Family Plants.</title>
        <authorList>
            <person name="Yamashiro T."/>
            <person name="Shiraishi A."/>
            <person name="Nakayama K."/>
            <person name="Satake H."/>
        </authorList>
    </citation>
    <scope>NUCLEOTIDE SEQUENCE</scope>
</reference>
<sequence length="311" mass="34342">PKKKVRGPTKKKVIWNLKSHEKPIRDEANELTKFLGTLVRMSQHIGIQYEEWRKVPDVKKEDLWSIVKTQKNDGVPPSRGGMYCLTRTYQDGRVVNAKAGKVVEAIKTMGESSTAQETRTDGSPFWIDDDLAKVKGPERGGNIRCVGKFPAAKKRRVQDPQVPLLKAEVKGLRKDFMSLVAAVKEHIPGLNLSTLISRANTNMEGDDACNVPDNSLAHNPKNPRSAGASHHPKNSTSTATSAHPKNSRSTATSPHPKNPTSGTRPKNPTSGPSRQCYCNTPKIGLRSGMVTLGCYVEYNKQDIGNDHKWTF</sequence>
<feature type="compositionally biased region" description="Polar residues" evidence="1">
    <location>
        <begin position="234"/>
        <end position="274"/>
    </location>
</feature>
<dbReference type="Proteomes" id="UP001151760">
    <property type="component" value="Unassembled WGS sequence"/>
</dbReference>
<organism evidence="2 3">
    <name type="scientific">Tanacetum coccineum</name>
    <dbReference type="NCBI Taxonomy" id="301880"/>
    <lineage>
        <taxon>Eukaryota</taxon>
        <taxon>Viridiplantae</taxon>
        <taxon>Streptophyta</taxon>
        <taxon>Embryophyta</taxon>
        <taxon>Tracheophyta</taxon>
        <taxon>Spermatophyta</taxon>
        <taxon>Magnoliopsida</taxon>
        <taxon>eudicotyledons</taxon>
        <taxon>Gunneridae</taxon>
        <taxon>Pentapetalae</taxon>
        <taxon>asterids</taxon>
        <taxon>campanulids</taxon>
        <taxon>Asterales</taxon>
        <taxon>Asteraceae</taxon>
        <taxon>Asteroideae</taxon>
        <taxon>Anthemideae</taxon>
        <taxon>Anthemidinae</taxon>
        <taxon>Tanacetum</taxon>
    </lineage>
</organism>
<keyword evidence="3" id="KW-1185">Reference proteome</keyword>
<evidence type="ECO:0000313" key="2">
    <source>
        <dbReference type="EMBL" id="GJT22688.1"/>
    </source>
</evidence>
<evidence type="ECO:0008006" key="4">
    <source>
        <dbReference type="Google" id="ProtNLM"/>
    </source>
</evidence>
<gene>
    <name evidence="2" type="ORF">Tco_0892625</name>
</gene>
<evidence type="ECO:0000313" key="3">
    <source>
        <dbReference type="Proteomes" id="UP001151760"/>
    </source>
</evidence>
<dbReference type="EMBL" id="BQNB010013990">
    <property type="protein sequence ID" value="GJT22688.1"/>
    <property type="molecule type" value="Genomic_DNA"/>
</dbReference>
<accession>A0ABQ5C7S6</accession>
<evidence type="ECO:0000256" key="1">
    <source>
        <dbReference type="SAM" id="MobiDB-lite"/>
    </source>
</evidence>
<comment type="caution">
    <text evidence="2">The sequence shown here is derived from an EMBL/GenBank/DDBJ whole genome shotgun (WGS) entry which is preliminary data.</text>
</comment>
<feature type="region of interest" description="Disordered" evidence="1">
    <location>
        <begin position="206"/>
        <end position="274"/>
    </location>
</feature>
<proteinExistence type="predicted"/>
<protein>
    <recommendedName>
        <fullName evidence="4">No apical meristem-associated C-terminal domain-containing protein</fullName>
    </recommendedName>
</protein>
<reference evidence="2" key="2">
    <citation type="submission" date="2022-01" db="EMBL/GenBank/DDBJ databases">
        <authorList>
            <person name="Yamashiro T."/>
            <person name="Shiraishi A."/>
            <person name="Satake H."/>
            <person name="Nakayama K."/>
        </authorList>
    </citation>
    <scope>NUCLEOTIDE SEQUENCE</scope>
</reference>
<feature type="non-terminal residue" evidence="2">
    <location>
        <position position="1"/>
    </location>
</feature>